<feature type="transmembrane region" description="Helical" evidence="8">
    <location>
        <begin position="664"/>
        <end position="683"/>
    </location>
</feature>
<dbReference type="InterPro" id="IPR052175">
    <property type="entry name" value="ComplexI-like_HydComp"/>
</dbReference>
<dbReference type="GO" id="GO:0016829">
    <property type="term" value="F:lyase activity"/>
    <property type="evidence" value="ECO:0007669"/>
    <property type="project" value="UniProtKB-KW"/>
</dbReference>
<dbReference type="InterPro" id="IPR001516">
    <property type="entry name" value="Proton_antipo_N"/>
</dbReference>
<keyword evidence="12" id="KW-1185">Reference proteome</keyword>
<dbReference type="GO" id="GO:0016491">
    <property type="term" value="F:oxidoreductase activity"/>
    <property type="evidence" value="ECO:0007669"/>
    <property type="project" value="UniProtKB-KW"/>
</dbReference>
<dbReference type="Pfam" id="PF00361">
    <property type="entry name" value="Proton_antipo_M"/>
    <property type="match status" value="1"/>
</dbReference>
<evidence type="ECO:0000256" key="1">
    <source>
        <dbReference type="ARBA" id="ARBA00004651"/>
    </source>
</evidence>
<feature type="transmembrane region" description="Helical" evidence="8">
    <location>
        <begin position="247"/>
        <end position="266"/>
    </location>
</feature>
<feature type="transmembrane region" description="Helical" evidence="8">
    <location>
        <begin position="336"/>
        <end position="362"/>
    </location>
</feature>
<protein>
    <submittedName>
        <fullName evidence="11">Hydrogenase 4, component B or formate hydrogen lyase, subunit 3, putative</fullName>
    </submittedName>
</protein>
<dbReference type="EnsemblBacteria" id="ACI21238">
    <property type="protein sequence ID" value="ACI21238"/>
    <property type="gene ID" value="THEYE_A0992"/>
</dbReference>
<feature type="transmembrane region" description="Helical" evidence="8">
    <location>
        <begin position="312"/>
        <end position="330"/>
    </location>
</feature>
<gene>
    <name evidence="11" type="ordered locus">THEYE_A0992</name>
</gene>
<feature type="transmembrane region" description="Helical" evidence="8">
    <location>
        <begin position="383"/>
        <end position="408"/>
    </location>
</feature>
<dbReference type="AlphaFoldDB" id="B5YKQ9"/>
<dbReference type="GO" id="GO:0015944">
    <property type="term" value="P:formate oxidation"/>
    <property type="evidence" value="ECO:0000318"/>
    <property type="project" value="GO_Central"/>
</dbReference>
<evidence type="ECO:0000256" key="3">
    <source>
        <dbReference type="ARBA" id="ARBA00022692"/>
    </source>
</evidence>
<dbReference type="STRING" id="289376.THEYE_A0992"/>
<evidence type="ECO:0000256" key="5">
    <source>
        <dbReference type="ARBA" id="ARBA00023002"/>
    </source>
</evidence>
<feature type="transmembrane region" description="Helical" evidence="8">
    <location>
        <begin position="29"/>
        <end position="51"/>
    </location>
</feature>
<feature type="domain" description="NADH:quinone oxidoreductase/Mrp antiporter transmembrane" evidence="9">
    <location>
        <begin position="131"/>
        <end position="420"/>
    </location>
</feature>
<organism evidence="11 12">
    <name type="scientific">Thermodesulfovibrio yellowstonii (strain ATCC 51303 / DSM 11347 / YP87)</name>
    <dbReference type="NCBI Taxonomy" id="289376"/>
    <lineage>
        <taxon>Bacteria</taxon>
        <taxon>Pseudomonadati</taxon>
        <taxon>Nitrospirota</taxon>
        <taxon>Thermodesulfovibrionia</taxon>
        <taxon>Thermodesulfovibrionales</taxon>
        <taxon>Thermodesulfovibrionaceae</taxon>
        <taxon>Thermodesulfovibrio</taxon>
    </lineage>
</organism>
<keyword evidence="5" id="KW-0560">Oxidoreductase</keyword>
<feature type="transmembrane region" description="Helical" evidence="8">
    <location>
        <begin position="540"/>
        <end position="560"/>
    </location>
</feature>
<name>B5YKQ9_THEYD</name>
<evidence type="ECO:0000313" key="12">
    <source>
        <dbReference type="Proteomes" id="UP000000718"/>
    </source>
</evidence>
<dbReference type="PANTHER" id="PTHR42682">
    <property type="entry name" value="HYDROGENASE-4 COMPONENT F"/>
    <property type="match status" value="1"/>
</dbReference>
<evidence type="ECO:0000256" key="2">
    <source>
        <dbReference type="ARBA" id="ARBA00022475"/>
    </source>
</evidence>
<feature type="transmembrane region" description="Helical" evidence="8">
    <location>
        <begin position="278"/>
        <end position="300"/>
    </location>
</feature>
<dbReference type="FunCoup" id="B5YKQ9">
    <property type="interactions" value="102"/>
</dbReference>
<keyword evidence="2" id="KW-1003">Cell membrane</keyword>
<dbReference type="HOGENOM" id="CLU_007100_8_1_0"/>
<evidence type="ECO:0000256" key="8">
    <source>
        <dbReference type="SAM" id="Phobius"/>
    </source>
</evidence>
<dbReference type="GO" id="GO:0005886">
    <property type="term" value="C:plasma membrane"/>
    <property type="evidence" value="ECO:0007669"/>
    <property type="project" value="UniProtKB-SubCell"/>
</dbReference>
<dbReference type="eggNOG" id="COG1009">
    <property type="taxonomic scope" value="Bacteria"/>
</dbReference>
<keyword evidence="3 7" id="KW-0812">Transmembrane</keyword>
<dbReference type="KEGG" id="tye:THEYE_A0992"/>
<evidence type="ECO:0000313" key="11">
    <source>
        <dbReference type="EMBL" id="ACI21238.1"/>
    </source>
</evidence>
<accession>B5YKQ9</accession>
<feature type="transmembrane region" description="Helical" evidence="8">
    <location>
        <begin position="164"/>
        <end position="187"/>
    </location>
</feature>
<evidence type="ECO:0000259" key="9">
    <source>
        <dbReference type="Pfam" id="PF00361"/>
    </source>
</evidence>
<feature type="transmembrane region" description="Helical" evidence="8">
    <location>
        <begin position="71"/>
        <end position="98"/>
    </location>
</feature>
<dbReference type="EMBL" id="CP001147">
    <property type="protein sequence ID" value="ACI21238.1"/>
    <property type="molecule type" value="Genomic_DNA"/>
</dbReference>
<comment type="subcellular location">
    <subcellularLocation>
        <location evidence="1">Cell membrane</location>
        <topology evidence="1">Multi-pass membrane protein</topology>
    </subcellularLocation>
    <subcellularLocation>
        <location evidence="7">Membrane</location>
        <topology evidence="7">Multi-pass membrane protein</topology>
    </subcellularLocation>
</comment>
<dbReference type="InterPro" id="IPR001750">
    <property type="entry name" value="ND/Mrp_TM"/>
</dbReference>
<dbReference type="PATRIC" id="fig|289376.4.peg.976"/>
<feature type="transmembrane region" description="Helical" evidence="8">
    <location>
        <begin position="110"/>
        <end position="127"/>
    </location>
</feature>
<keyword evidence="4 8" id="KW-1133">Transmembrane helix</keyword>
<feature type="transmembrane region" description="Helical" evidence="8">
    <location>
        <begin position="209"/>
        <end position="235"/>
    </location>
</feature>
<evidence type="ECO:0000256" key="4">
    <source>
        <dbReference type="ARBA" id="ARBA00022989"/>
    </source>
</evidence>
<evidence type="ECO:0000259" key="10">
    <source>
        <dbReference type="Pfam" id="PF00662"/>
    </source>
</evidence>
<proteinExistence type="predicted"/>
<dbReference type="PANTHER" id="PTHR42682:SF3">
    <property type="entry name" value="FORMATE HYDROGENLYASE SUBUNIT 3-RELATED"/>
    <property type="match status" value="1"/>
</dbReference>
<dbReference type="OrthoDB" id="9807568at2"/>
<dbReference type="GO" id="GO:0019645">
    <property type="term" value="P:anaerobic electron transport chain"/>
    <property type="evidence" value="ECO:0000318"/>
    <property type="project" value="GO_Central"/>
</dbReference>
<evidence type="ECO:0000256" key="6">
    <source>
        <dbReference type="ARBA" id="ARBA00023136"/>
    </source>
</evidence>
<dbReference type="RefSeq" id="WP_012545958.1">
    <property type="nucleotide sequence ID" value="NC_011296.1"/>
</dbReference>
<keyword evidence="6 8" id="KW-0472">Membrane</keyword>
<reference evidence="11 12" key="2">
    <citation type="journal article" date="2015" name="Genome Announc.">
        <title>Genome Sequence of the Sulfate-Reducing Thermophilic Bacterium Thermodesulfovibrio yellowstonii Strain DSM 11347T (Phylum Nitrospirae).</title>
        <authorList>
            <person name="Bhatnagar S."/>
            <person name="Badger J.H."/>
            <person name="Madupu R."/>
            <person name="Khouri H.M."/>
            <person name="O'Connor E.M."/>
            <person name="Robb F.T."/>
            <person name="Ward N.L."/>
            <person name="Eisen J.A."/>
        </authorList>
    </citation>
    <scope>NUCLEOTIDE SEQUENCE [LARGE SCALE GENOMIC DNA]</scope>
    <source>
        <strain evidence="12">ATCC 51303 / DSM 11347 / YP87</strain>
    </source>
</reference>
<reference evidence="12" key="1">
    <citation type="submission" date="2008-08" db="EMBL/GenBank/DDBJ databases">
        <title>The complete genome sequence of Thermodesulfovibrio yellowstonii strain ATCC 51303 / DSM 11347 / YP87.</title>
        <authorList>
            <person name="Dodson R.J."/>
            <person name="Durkin A.S."/>
            <person name="Wu M."/>
            <person name="Eisen J."/>
            <person name="Sutton G."/>
        </authorList>
    </citation>
    <scope>NUCLEOTIDE SEQUENCE [LARGE SCALE GENOMIC DNA]</scope>
    <source>
        <strain evidence="12">ATCC 51303 / DSM 11347 / YP87</strain>
    </source>
</reference>
<dbReference type="InParanoid" id="B5YKQ9"/>
<dbReference type="Pfam" id="PF00662">
    <property type="entry name" value="Proton_antipo_N"/>
    <property type="match status" value="1"/>
</dbReference>
<feature type="domain" description="NADH-Ubiquinone oxidoreductase (complex I) chain 5 N-terminal" evidence="10">
    <location>
        <begin position="67"/>
        <end position="102"/>
    </location>
</feature>
<feature type="transmembrane region" description="Helical" evidence="8">
    <location>
        <begin position="428"/>
        <end position="453"/>
    </location>
</feature>
<evidence type="ECO:0000256" key="7">
    <source>
        <dbReference type="RuleBase" id="RU000320"/>
    </source>
</evidence>
<sequence length="686" mass="77578">MQYIDVSFLALISGMVLTSFIKNKNFSGFITLIMMIFSSFCIFYFSLDVIIENKFIEQEIFSLKPLLNSSFTISIDSLSALFLLIISLVSFCVSLFSWKYLDVYKTNSPKRFYPFLILLFIASIGVVSVKDFLFFIVFWELMTLSSWFLVIFEREKKSALKGGLQYFIATHVTTAFLILASVILYSYSNDFSFKEINKSFSLIIKNQPYLSHFILFCIFIAFVTKAGVLPFGFWLPNTYPQPPSSASSFFGGVMSKLAVYALFRFFCSVIPFSFHTQIWGFIIASFGVFSIFVGTIAALTQDEAKRLMSFHAIGQVGYMFLGIGVGLYFIRINPFLASIALVGGLFHVFNNSIYKSLLFLNAGSIFYKTGTTDLNKVSGLMKVMPLTAITALIGSLSIAGVPPFNGFISKLLIFESSIWSAKQSEVFFLIRGAFIVFGIISVFISAVTLASFLKFVNSAFMGKLQGTIDEKRNLPWSMVLSQIILAFICLLAGLFPFIPLKIIYNAVIASSGSLPKFSSVFVGNMLGVGINFVENYSQGAWFPIFIMIPLIILTILIFSFERYAKAPKRDVETWYGGKEHAPEEVVYKGHSFYQPFKDLVSFKIGKIQFKGFYPVGIPAIKFSVPESFLKILRVDEWLYYPIVDKLTKFFEFLAQIYNSITEKYIIWLIFGSIFIFILLFYFSGGR</sequence>
<dbReference type="GO" id="GO:0009326">
    <property type="term" value="C:formate dehydrogenase complex"/>
    <property type="evidence" value="ECO:0000318"/>
    <property type="project" value="GO_Central"/>
</dbReference>
<feature type="transmembrane region" description="Helical" evidence="8">
    <location>
        <begin position="474"/>
        <end position="498"/>
    </location>
</feature>
<keyword evidence="11" id="KW-0456">Lyase</keyword>
<dbReference type="PRINTS" id="PR01434">
    <property type="entry name" value="NADHDHGNASE5"/>
</dbReference>
<dbReference type="Proteomes" id="UP000000718">
    <property type="component" value="Chromosome"/>
</dbReference>